<dbReference type="PANTHER" id="PTHR46825:SF9">
    <property type="entry name" value="BETA-LACTAMASE-RELATED DOMAIN-CONTAINING PROTEIN"/>
    <property type="match status" value="1"/>
</dbReference>
<dbReference type="EMBL" id="LT838813">
    <property type="protein sequence ID" value="SMD43974.1"/>
    <property type="molecule type" value="Genomic_DNA"/>
</dbReference>
<reference evidence="3" key="1">
    <citation type="submission" date="2017-04" db="EMBL/GenBank/DDBJ databases">
        <authorList>
            <person name="Varghese N."/>
            <person name="Submissions S."/>
        </authorList>
    </citation>
    <scope>NUCLEOTIDE SEQUENCE [LARGE SCALE GENOMIC DNA]</scope>
    <source>
        <strain evidence="3">DSM 16537</strain>
    </source>
</reference>
<organism evidence="2 3">
    <name type="scientific">Aquiflexum balticum DSM 16537</name>
    <dbReference type="NCBI Taxonomy" id="758820"/>
    <lineage>
        <taxon>Bacteria</taxon>
        <taxon>Pseudomonadati</taxon>
        <taxon>Bacteroidota</taxon>
        <taxon>Cytophagia</taxon>
        <taxon>Cytophagales</taxon>
        <taxon>Cyclobacteriaceae</taxon>
        <taxon>Aquiflexum</taxon>
    </lineage>
</organism>
<sequence length="528" mass="59210">MKNLYSFFLYISFATILLSCNSKPSPDKNAVLSSHSYSSSYKAPAFIHDDRVEKIKKIAPELQKMIDEHAKTKNIPGIAYGIIVDNELVVSGATGYINLENKTPATPLSAFRIASMTKSFTAMAILKLRDEGKLNLSDPVSTYIPEVATLEYLTEDAPTIDIENLLTMTAGFPEDNPWGDRQLDESDQMLMDLMEEGVSFSNPSSYAFEYSNTGYALLGAIVSRVSGVPYQEYITTNILEPLGMRQTYWEYDSVPKEQLVMGYRWEEEQWKSEPMLHDGAFGAMGGLITTIEDFSKYVSFHLSAWPARNGEDTGPVKRSSLREMQTPQFAALNVNATDFSNEPCPLISGYGFGLGITTYCNDLKQVGHGGALPGFGSHYSFFPEYGVGIMAFCNLTYTEAYPRKKIGELLFETIGLQPRKLPVSDILMKRQNQIVDWIQNWNPELEATILAENFYLDQSREIRFAEIQEVLNKAGALHTTHAMEPNNQLRGSFSIEAENGLINIFFTLTPEKQPKVQQLDISFKPTEK</sequence>
<dbReference type="InterPro" id="IPR050491">
    <property type="entry name" value="AmpC-like"/>
</dbReference>
<protein>
    <submittedName>
        <fullName evidence="2">CubicO group peptidase, beta-lactamase class C family</fullName>
    </submittedName>
</protein>
<dbReference type="Proteomes" id="UP000192333">
    <property type="component" value="Chromosome I"/>
</dbReference>
<dbReference type="AlphaFoldDB" id="A0A1W2H5D2"/>
<dbReference type="PANTHER" id="PTHR46825">
    <property type="entry name" value="D-ALANYL-D-ALANINE-CARBOXYPEPTIDASE/ENDOPEPTIDASE AMPH"/>
    <property type="match status" value="1"/>
</dbReference>
<gene>
    <name evidence="2" type="ORF">SAMN00777080_2588</name>
</gene>
<evidence type="ECO:0000313" key="3">
    <source>
        <dbReference type="Proteomes" id="UP000192333"/>
    </source>
</evidence>
<evidence type="ECO:0000259" key="1">
    <source>
        <dbReference type="Pfam" id="PF00144"/>
    </source>
</evidence>
<proteinExistence type="predicted"/>
<dbReference type="OrthoDB" id="9797709at2"/>
<dbReference type="RefSeq" id="WP_084123503.1">
    <property type="nucleotide sequence ID" value="NZ_LT838813.1"/>
</dbReference>
<dbReference type="Pfam" id="PF00144">
    <property type="entry name" value="Beta-lactamase"/>
    <property type="match status" value="1"/>
</dbReference>
<keyword evidence="3" id="KW-1185">Reference proteome</keyword>
<accession>A0A1W2H5D2</accession>
<dbReference type="InterPro" id="IPR012338">
    <property type="entry name" value="Beta-lactam/transpept-like"/>
</dbReference>
<dbReference type="SUPFAM" id="SSF56601">
    <property type="entry name" value="beta-lactamase/transpeptidase-like"/>
    <property type="match status" value="1"/>
</dbReference>
<dbReference type="Gene3D" id="3.40.710.10">
    <property type="entry name" value="DD-peptidase/beta-lactamase superfamily"/>
    <property type="match status" value="1"/>
</dbReference>
<dbReference type="PROSITE" id="PS51257">
    <property type="entry name" value="PROKAR_LIPOPROTEIN"/>
    <property type="match status" value="1"/>
</dbReference>
<dbReference type="STRING" id="758820.SAMN00777080_2588"/>
<dbReference type="InterPro" id="IPR001466">
    <property type="entry name" value="Beta-lactam-related"/>
</dbReference>
<evidence type="ECO:0000313" key="2">
    <source>
        <dbReference type="EMBL" id="SMD43974.1"/>
    </source>
</evidence>
<feature type="domain" description="Beta-lactamase-related" evidence="1">
    <location>
        <begin position="62"/>
        <end position="403"/>
    </location>
</feature>
<name>A0A1W2H5D2_9BACT</name>